<feature type="region of interest" description="Disordered" evidence="3">
    <location>
        <begin position="1051"/>
        <end position="1161"/>
    </location>
</feature>
<dbReference type="SUPFAM" id="SSF56281">
    <property type="entry name" value="Metallo-hydrolase/oxidoreductase"/>
    <property type="match status" value="1"/>
</dbReference>
<comment type="caution">
    <text evidence="5">The sequence shown here is derived from an EMBL/GenBank/DDBJ whole genome shotgun (WGS) entry which is preliminary data.</text>
</comment>
<feature type="compositionally biased region" description="Basic and acidic residues" evidence="3">
    <location>
        <begin position="1220"/>
        <end position="1236"/>
    </location>
</feature>
<organism evidence="5 6">
    <name type="scientific">Botryosphaeria dothidea</name>
    <dbReference type="NCBI Taxonomy" id="55169"/>
    <lineage>
        <taxon>Eukaryota</taxon>
        <taxon>Fungi</taxon>
        <taxon>Dikarya</taxon>
        <taxon>Ascomycota</taxon>
        <taxon>Pezizomycotina</taxon>
        <taxon>Dothideomycetes</taxon>
        <taxon>Dothideomycetes incertae sedis</taxon>
        <taxon>Botryosphaeriales</taxon>
        <taxon>Botryosphaeriaceae</taxon>
        <taxon>Botryosphaeria</taxon>
    </lineage>
</organism>
<evidence type="ECO:0000256" key="1">
    <source>
        <dbReference type="ARBA" id="ARBA00024336"/>
    </source>
</evidence>
<keyword evidence="6" id="KW-1185">Reference proteome</keyword>
<proteinExistence type="inferred from homology"/>
<feature type="region of interest" description="Disordered" evidence="3">
    <location>
        <begin position="303"/>
        <end position="325"/>
    </location>
</feature>
<feature type="compositionally biased region" description="Low complexity" evidence="3">
    <location>
        <begin position="1131"/>
        <end position="1144"/>
    </location>
</feature>
<evidence type="ECO:0000313" key="6">
    <source>
        <dbReference type="Proteomes" id="UP000572817"/>
    </source>
</evidence>
<feature type="compositionally biased region" description="Low complexity" evidence="3">
    <location>
        <begin position="1240"/>
        <end position="1253"/>
    </location>
</feature>
<dbReference type="Pfam" id="PF14234">
    <property type="entry name" value="DUF4336"/>
    <property type="match status" value="1"/>
</dbReference>
<feature type="coiled-coil region" evidence="2">
    <location>
        <begin position="1004"/>
        <end position="1031"/>
    </location>
</feature>
<keyword evidence="2" id="KW-0175">Coiled coil</keyword>
<evidence type="ECO:0000256" key="2">
    <source>
        <dbReference type="SAM" id="Coils"/>
    </source>
</evidence>
<feature type="compositionally biased region" description="Polar residues" evidence="3">
    <location>
        <begin position="1076"/>
        <end position="1098"/>
    </location>
</feature>
<evidence type="ECO:0000313" key="5">
    <source>
        <dbReference type="EMBL" id="KAF4313123.1"/>
    </source>
</evidence>
<dbReference type="InterPro" id="IPR025638">
    <property type="entry name" value="DUF4336"/>
</dbReference>
<dbReference type="InterPro" id="IPR019384">
    <property type="entry name" value="FHIP"/>
</dbReference>
<protein>
    <recommendedName>
        <fullName evidence="4">FHF complex subunit HOOK-interacting protein C-terminal domain-containing protein</fullName>
    </recommendedName>
</protein>
<dbReference type="InterPro" id="IPR045669">
    <property type="entry name" value="FHIP_C"/>
</dbReference>
<accession>A0A8H4NAA2</accession>
<name>A0A8H4NAA2_9PEZI</name>
<dbReference type="EMBL" id="WWBZ02000001">
    <property type="protein sequence ID" value="KAF4313123.1"/>
    <property type="molecule type" value="Genomic_DNA"/>
</dbReference>
<reference evidence="5" key="1">
    <citation type="submission" date="2020-04" db="EMBL/GenBank/DDBJ databases">
        <title>Genome Assembly and Annotation of Botryosphaeria dothidea sdau 11-99, a Latent Pathogen of Apple Fruit Ring Rot in China.</title>
        <authorList>
            <person name="Yu C."/>
            <person name="Diao Y."/>
            <person name="Lu Q."/>
            <person name="Zhao J."/>
            <person name="Cui S."/>
            <person name="Peng C."/>
            <person name="He B."/>
            <person name="Liu H."/>
        </authorList>
    </citation>
    <scope>NUCLEOTIDE SEQUENCE [LARGE SCALE GENOMIC DNA]</scope>
    <source>
        <strain evidence="5">Sdau11-99</strain>
    </source>
</reference>
<sequence>MASKLIPSNPESVTVIRDVVPNTIVTSSAPFLRFGRIKIGGRGTIVRMQNGALAVFSPTALTDELKKKVDAMGEVKYITALDFEHHIFLGPWYKEYPNAKVLGPEGLPEKRKEQNNENVPFAVVFEASKKHEIKIDPEFDAEFEYEYVHAHANKEIIFNHKPTRTLIQADLIFNLPATEQFSKTGVDPASGVLTKIFSYFTNLKGEATGHRRFLWYAVSKDKPAFNESIARINSWDFERIIPCHGDVIEKDGKTAFQKVMKWHLDAALKKHAERAVKGAEFVEAFGGRRFRDDASLVLALEDRESNGDHHRSGQSSWGAPTPPPARVQLFALETPADAWTAPSTSQHHEYAAAMDFWTRLIGGSGGQKRRSTANDPQQRLARFKRVYNQILQTWHKSASLAGDWGALDSLRSHFQRMTAILNEESRSPAPHLCLSFAASSQIFSAISKIAATSHNEALVREAVGFFSALIDSEEEDFLANERFADALMTFISKIASSNSLVVGEDTDAEIVELLFGIAAKIRLEPELLPVWFSSRGKVDSDGGAVQQVGFAGVIRKEDFPLCYQLIDHVHHEGRIGDFARTGLLYIFETSSKSTDLEQWIVESDLATLMASGLGALYSQLSRKLSIIHPKDDLPIILQLSDYPEVEKSINDAENVFSEDFKIHMDTFLSYLAFWQDVLEHCRSPDVRQTLIDHFQVLFLQQLLYPSLFESSDVDGGSAVAVLNYLRRILDALDHPELVHMILRYLLALPDEQVNRPRSRSVKKRRSTLMLLSKPNDKEPELNPSLFNLVDLLLNCTQSRNPQTVTSALKLVTTILSKNHKYATGTLVNVTEVHNKDPLRTVGALHAEIESYLGLAETMVPGAEINKEYEAFLKDVLNLLEAHPCSMKHLSLHGLNLPNQAAVDFLHAELRKDSTIHHLTAGDALFKSLMSILSNFFTNNVETNLTLTDAIVNLASCPNLRLEGWLAVEPTNYQFNPNETFDDEDEDLRDVFRARRRPKWTSTGAPALMVALRSLQEQIECLREEIPDFNQHVANRKQAFRVHEELNEAMRSTAHFPPPTPLGPPKSSHGEAPTGPGSWTPQFQNMLEGTISPLRSQSPRGRAHTIQPTVRLSPAPKPPPRLDPSSPPQQHSASTSRSPVRSSARGISPAKGLTVPDPRRPSLTATVLNDVNDAANAEILKKTIRFPLESLKQKRQVEEVTALPVRPKTKLEGIEEGEGEGEAKAEAEAEQGSKKEEEDGAAAANGEDAPANGDKANGDTEQFPALDVDFSPEEAEEAEEQRQLQQEEEEERKKREEEVREASLSHVLTNVVILQEFVLEIIAILQVRASLFQEVRFV</sequence>
<feature type="compositionally biased region" description="Pro residues" evidence="3">
    <location>
        <begin position="1114"/>
        <end position="1126"/>
    </location>
</feature>
<dbReference type="InterPro" id="IPR016024">
    <property type="entry name" value="ARM-type_fold"/>
</dbReference>
<dbReference type="InterPro" id="IPR036866">
    <property type="entry name" value="RibonucZ/Hydroxyglut_hydro"/>
</dbReference>
<dbReference type="SUPFAM" id="SSF48371">
    <property type="entry name" value="ARM repeat"/>
    <property type="match status" value="1"/>
</dbReference>
<dbReference type="PANTHER" id="PTHR21705:SF11">
    <property type="entry name" value="FHIP FAMILY PROTEIN CG3558"/>
    <property type="match status" value="1"/>
</dbReference>
<dbReference type="Proteomes" id="UP000572817">
    <property type="component" value="Unassembled WGS sequence"/>
</dbReference>
<evidence type="ECO:0000256" key="3">
    <source>
        <dbReference type="SAM" id="MobiDB-lite"/>
    </source>
</evidence>
<dbReference type="Pfam" id="PF19314">
    <property type="entry name" value="DUF5917"/>
    <property type="match status" value="1"/>
</dbReference>
<evidence type="ECO:0000259" key="4">
    <source>
        <dbReference type="Pfam" id="PF19314"/>
    </source>
</evidence>
<feature type="compositionally biased region" description="Basic and acidic residues" evidence="3">
    <location>
        <begin position="1290"/>
        <end position="1299"/>
    </location>
</feature>
<dbReference type="PANTHER" id="PTHR21705">
    <property type="entry name" value="RAI16 PROTEIN-RELATED"/>
    <property type="match status" value="1"/>
</dbReference>
<dbReference type="OrthoDB" id="5350595at2759"/>
<comment type="similarity">
    <text evidence="1">Belongs to the FHIP family.</text>
</comment>
<gene>
    <name evidence="5" type="ORF">GTA08_BOTSDO00653</name>
</gene>
<feature type="compositionally biased region" description="Acidic residues" evidence="3">
    <location>
        <begin position="1269"/>
        <end position="1278"/>
    </location>
</feature>
<feature type="region of interest" description="Disordered" evidence="3">
    <location>
        <begin position="1207"/>
        <end position="1299"/>
    </location>
</feature>
<dbReference type="Pfam" id="PF10257">
    <property type="entry name" value="RAI16-like"/>
    <property type="match status" value="1"/>
</dbReference>
<feature type="domain" description="FHF complex subunit HOOK-interacting protein C-terminal" evidence="4">
    <location>
        <begin position="922"/>
        <end position="1038"/>
    </location>
</feature>